<evidence type="ECO:0000313" key="2">
    <source>
        <dbReference type="Proteomes" id="UP000829447"/>
    </source>
</evidence>
<comment type="caution">
    <text evidence="1">The sequence shown here is derived from an EMBL/GenBank/DDBJ whole genome shotgun (WGS) entry which is preliminary data.</text>
</comment>
<reference evidence="1 2" key="1">
    <citation type="journal article" date="2022" name="bioRxiv">
        <title>An ancient truncated duplication of the anti-Mullerian hormone receptor type 2 gene is a potential conserved master sex determinant in the Pangasiidae catfish family.</title>
        <authorList>
            <person name="Wen M."/>
            <person name="Pan Q."/>
            <person name="Jouanno E."/>
            <person name="Montfort J."/>
            <person name="Zahm M."/>
            <person name="Cabau C."/>
            <person name="Klopp C."/>
            <person name="Iampietro C."/>
            <person name="Roques C."/>
            <person name="Bouchez O."/>
            <person name="Castinel A."/>
            <person name="Donnadieu C."/>
            <person name="Parrinello H."/>
            <person name="Poncet C."/>
            <person name="Belmonte E."/>
            <person name="Gautier V."/>
            <person name="Avarre J.-C."/>
            <person name="Dugue R."/>
            <person name="Gustiano R."/>
            <person name="Ha T.T.T."/>
            <person name="Campet M."/>
            <person name="Sriphairoj K."/>
            <person name="Ribolli J."/>
            <person name="de Almeida F.L."/>
            <person name="Desvignes T."/>
            <person name="Postlethwait J.H."/>
            <person name="Bucao C.F."/>
            <person name="Robinson-Rechavi M."/>
            <person name="Bobe J."/>
            <person name="Herpin A."/>
            <person name="Guiguen Y."/>
        </authorList>
    </citation>
    <scope>NUCLEOTIDE SEQUENCE [LARGE SCALE GENOMIC DNA]</scope>
    <source>
        <strain evidence="1">YG-Dec2019</strain>
    </source>
</reference>
<proteinExistence type="predicted"/>
<evidence type="ECO:0000313" key="1">
    <source>
        <dbReference type="EMBL" id="MCI4387970.1"/>
    </source>
</evidence>
<protein>
    <submittedName>
        <fullName evidence="1">Uncharacterized protein</fullName>
    </submittedName>
</protein>
<gene>
    <name evidence="1" type="ORF">PGIGA_G00080120</name>
</gene>
<sequence>MVVDERIDRESLCGQNANCLLPVQVIIEDPLQLYRIDVEIQDINDNYPHFQSTERALKIAESTVPGMRFPLESAQDPDVGTNSLKSYTLSKDECFSLKVKDLGDGRKVPELVLEKSLDREKKAFHQLMLTALDGGNPVKSGTSRINITVLDINDNNPVFNTAVYKVSVTENSSRGTSVLKVDATDLDEGTNGEIQYSFGEHTPDAVRALFHIDPKTGEIILNGQLDFESTPTYNIEVIAKDKGIPEMEGHCNVHIDVLDVNDNPPQIVLTSKPSPVREDAPSGTVVALISARDPDSGVNGKVILHTQPEVPFILKSTFSNDYSLVTNGILDREMFPEYIVEITAFDSALHLIFDIEASELLYSVAEESKPGTVVGHMSKDLSMDLQEIMHRDLRVVSESNVKYFDVDPASGALVLSQEVDRERICGSSSSCHIRAQIFLQKPLEVHHVTVEVVDVNDNAPVFQTKNVSLEISEAAAPGTGFRLESARDADVGINSLRSYLLSPNDYFILRVETKSDGTKLPVLVLNKPLDREKHSAFRLNLTAVDGGKPGKSGTTLLFVNILDINDNAPEFDKPLKRVTLLENSPAGTLVTALSAFDADHGLNGEIHYSFDKYTSSHVLQIFSVDPDSGEIRVTGVVDHEQAHLYDFTVQARDRGSPAMEGSCNIKVEIIDVNDNTPVISINSFSHVLSEDVTSGTVIAILSIKDADAGKNGEVSVQIPSGLPFKIVSSYEGHYTLMTDGLLDRETVAEYTITVTASDSGSPPHSSQESFVVSLSDVNDNAPVFSQPSYSVDIPENNAPNAPILAVSAFDPDVGENSTLSYFIVDSDIHGSVVSSYVYINPEKGQIYTMRALDYEQINMFQIVVQVRDQGSPARSSNVTVHVFILDQNDHVPKLLYPPLPPDGTLQFFVPISADPGHLVNRISCVDGDSGHNAWLFYSLAGPDAALFHIGAHTGELRVAGKLVQEERKSVFSITVLVQDNGKPVLSSTLAVNITLAEKTTDASSERRSLPSRKSNHSADLALYLIISLSCIMSVSLLTIIFIALRWLNHHGHLTSIMNRLGFKHQHKDLHLQLNSNGPIRYLEVVGASQNPHKPMYTPCFSTISSQSDFVFVQTPHGAISTSLSRRLFGSSLVKQKPPNNDWRLPPNQRPGPSGAGARPEEAGAGAVVGTGPWPNPPTEAEQLQALMAAANEVSEATATLGPRYNAQYVPDYRQNVYIPGSTATLTANPQQQMPQQALPPPQAPPQAAPSADVPKAAPTPASKKKVTKKDKK</sequence>
<dbReference type="Proteomes" id="UP000829447">
    <property type="component" value="Linkage Group LG17"/>
</dbReference>
<accession>A0ACC5XAU1</accession>
<keyword evidence="2" id="KW-1185">Reference proteome</keyword>
<dbReference type="EMBL" id="CM040470">
    <property type="protein sequence ID" value="MCI4387970.1"/>
    <property type="molecule type" value="Genomic_DNA"/>
</dbReference>
<name>A0ACC5XAU1_PANGG</name>
<organism evidence="1 2">
    <name type="scientific">Pangasianodon gigas</name>
    <name type="common">Mekong giant catfish</name>
    <name type="synonym">Pangasius gigas</name>
    <dbReference type="NCBI Taxonomy" id="30993"/>
    <lineage>
        <taxon>Eukaryota</taxon>
        <taxon>Metazoa</taxon>
        <taxon>Chordata</taxon>
        <taxon>Craniata</taxon>
        <taxon>Vertebrata</taxon>
        <taxon>Euteleostomi</taxon>
        <taxon>Actinopterygii</taxon>
        <taxon>Neopterygii</taxon>
        <taxon>Teleostei</taxon>
        <taxon>Ostariophysi</taxon>
        <taxon>Siluriformes</taxon>
        <taxon>Pangasiidae</taxon>
        <taxon>Pangasianodon</taxon>
    </lineage>
</organism>